<dbReference type="Gene3D" id="3.40.50.12780">
    <property type="entry name" value="N-terminal domain of ligase-like"/>
    <property type="match status" value="1"/>
</dbReference>
<dbReference type="OrthoDB" id="9766486at2"/>
<dbReference type="SUPFAM" id="SSF56801">
    <property type="entry name" value="Acetyl-CoA synthetase-like"/>
    <property type="match status" value="1"/>
</dbReference>
<evidence type="ECO:0000256" key="1">
    <source>
        <dbReference type="ARBA" id="ARBA00006432"/>
    </source>
</evidence>
<feature type="domain" description="AMP-binding enzyme C-terminal" evidence="4">
    <location>
        <begin position="422"/>
        <end position="497"/>
    </location>
</feature>
<dbReference type="InterPro" id="IPR025110">
    <property type="entry name" value="AMP-bd_C"/>
</dbReference>
<evidence type="ECO:0000313" key="6">
    <source>
        <dbReference type="Proteomes" id="UP000293671"/>
    </source>
</evidence>
<protein>
    <submittedName>
        <fullName evidence="5">Malonyl-CoA/methylmalonyl-CoA synthetase</fullName>
    </submittedName>
</protein>
<dbReference type="Proteomes" id="UP000293671">
    <property type="component" value="Unassembled WGS sequence"/>
</dbReference>
<gene>
    <name evidence="5" type="ORF">EV670_3075</name>
</gene>
<comment type="caution">
    <text evidence="5">The sequence shown here is derived from an EMBL/GenBank/DDBJ whole genome shotgun (WGS) entry which is preliminary data.</text>
</comment>
<dbReference type="PANTHER" id="PTHR43201">
    <property type="entry name" value="ACYL-COA SYNTHETASE"/>
    <property type="match status" value="1"/>
</dbReference>
<dbReference type="AlphaFoldDB" id="A0A4Q7VGY9"/>
<dbReference type="NCBIfam" id="NF005702">
    <property type="entry name" value="PRK07514.1"/>
    <property type="match status" value="1"/>
</dbReference>
<dbReference type="CDD" id="cd05941">
    <property type="entry name" value="MCS"/>
    <property type="match status" value="1"/>
</dbReference>
<dbReference type="GO" id="GO:0031956">
    <property type="term" value="F:medium-chain fatty acid-CoA ligase activity"/>
    <property type="evidence" value="ECO:0007669"/>
    <property type="project" value="TreeGrafter"/>
</dbReference>
<dbReference type="Pfam" id="PF00501">
    <property type="entry name" value="AMP-binding"/>
    <property type="match status" value="1"/>
</dbReference>
<evidence type="ECO:0000259" key="3">
    <source>
        <dbReference type="Pfam" id="PF00501"/>
    </source>
</evidence>
<dbReference type="PROSITE" id="PS00455">
    <property type="entry name" value="AMP_BINDING"/>
    <property type="match status" value="1"/>
</dbReference>
<evidence type="ECO:0000259" key="4">
    <source>
        <dbReference type="Pfam" id="PF13193"/>
    </source>
</evidence>
<sequence length="513" mass="55704">MTNHNLYAALRAGFPAELDSAAIETETGLVYSWRDIEQGSAMLANLLASLEIEPGSRVAAHTDKSVEALLLYLACLRAGFVYLPLNNAYQSSELDYFIGNAEPAVVVCSGRNFGWLSKLAFQRGVRHVFTLDDDRSGSLLERASHFGQQHEVVSRAADDLAAILYTSGTTGRSKGAMLSHGNLLSNARTLHAYWDWRADDVLIHALPIFHVHGLFVASHGALLAGAKMLWLSKFEPKAVIERLPRATVFMGVPTLYVRLLQEAGLTRELCARMRLFVSGSAPLLIETFRDWQRRTGHVILERYGMSETVMLSSNPCRAEDGERVGGTVGPALPGIGIRIVDDRDAALPAGETGPVQVSGPNVFGGYWRMPEKTAEEFVADAAGRRWFRTGDVGRLDERGYLSIVGRSKDLIITGGYNVYPAEIEGMLNELPGVAESAVIGVPHADFGEAVVAVVVAKAGAQPDEAALVATLKSRIAGYKVPKRVLVASDLPRNAMGKVQKNLLREQHKALFTG</sequence>
<dbReference type="RefSeq" id="WP_130433642.1">
    <property type="nucleotide sequence ID" value="NZ_SHKP01000007.1"/>
</dbReference>
<dbReference type="Gene3D" id="3.30.300.30">
    <property type="match status" value="1"/>
</dbReference>
<dbReference type="InterPro" id="IPR020845">
    <property type="entry name" value="AMP-binding_CS"/>
</dbReference>
<organism evidence="5 6">
    <name type="scientific">Rivibacter subsaxonicus</name>
    <dbReference type="NCBI Taxonomy" id="457575"/>
    <lineage>
        <taxon>Bacteria</taxon>
        <taxon>Pseudomonadati</taxon>
        <taxon>Pseudomonadota</taxon>
        <taxon>Betaproteobacteria</taxon>
        <taxon>Burkholderiales</taxon>
        <taxon>Rivibacter</taxon>
    </lineage>
</organism>
<evidence type="ECO:0000313" key="5">
    <source>
        <dbReference type="EMBL" id="RZT95321.1"/>
    </source>
</evidence>
<dbReference type="Pfam" id="PF13193">
    <property type="entry name" value="AMP-binding_C"/>
    <property type="match status" value="1"/>
</dbReference>
<dbReference type="InterPro" id="IPR045851">
    <property type="entry name" value="AMP-bd_C_sf"/>
</dbReference>
<comment type="similarity">
    <text evidence="1">Belongs to the ATP-dependent AMP-binding enzyme family.</text>
</comment>
<proteinExistence type="inferred from homology"/>
<keyword evidence="2" id="KW-0436">Ligase</keyword>
<dbReference type="EMBL" id="SHKP01000007">
    <property type="protein sequence ID" value="RZT95321.1"/>
    <property type="molecule type" value="Genomic_DNA"/>
</dbReference>
<dbReference type="InterPro" id="IPR042099">
    <property type="entry name" value="ANL_N_sf"/>
</dbReference>
<dbReference type="GO" id="GO:0006631">
    <property type="term" value="P:fatty acid metabolic process"/>
    <property type="evidence" value="ECO:0007669"/>
    <property type="project" value="TreeGrafter"/>
</dbReference>
<feature type="domain" description="AMP-dependent synthetase/ligase" evidence="3">
    <location>
        <begin position="27"/>
        <end position="367"/>
    </location>
</feature>
<name>A0A4Q7VGY9_9BURK</name>
<dbReference type="InterPro" id="IPR000873">
    <property type="entry name" value="AMP-dep_synth/lig_dom"/>
</dbReference>
<reference evidence="5 6" key="1">
    <citation type="submission" date="2019-02" db="EMBL/GenBank/DDBJ databases">
        <title>Genomic Encyclopedia of Type Strains, Phase IV (KMG-IV): sequencing the most valuable type-strain genomes for metagenomic binning, comparative biology and taxonomic classification.</title>
        <authorList>
            <person name="Goeker M."/>
        </authorList>
    </citation>
    <scope>NUCLEOTIDE SEQUENCE [LARGE SCALE GENOMIC DNA]</scope>
    <source>
        <strain evidence="5 6">DSM 19570</strain>
    </source>
</reference>
<accession>A0A4Q7VGY9</accession>
<evidence type="ECO:0000256" key="2">
    <source>
        <dbReference type="ARBA" id="ARBA00022598"/>
    </source>
</evidence>
<dbReference type="PANTHER" id="PTHR43201:SF8">
    <property type="entry name" value="ACYL-COA SYNTHETASE FAMILY MEMBER 3"/>
    <property type="match status" value="1"/>
</dbReference>
<dbReference type="FunFam" id="3.30.300.30:FF:000008">
    <property type="entry name" value="2,3-dihydroxybenzoate-AMP ligase"/>
    <property type="match status" value="1"/>
</dbReference>
<keyword evidence="6" id="KW-1185">Reference proteome</keyword>